<evidence type="ECO:0000313" key="1">
    <source>
        <dbReference type="EMBL" id="KWV89594.1"/>
    </source>
</evidence>
<evidence type="ECO:0000313" key="2">
    <source>
        <dbReference type="Proteomes" id="UP000061348"/>
    </source>
</evidence>
<sequence>MALERAPVLDLLRDPFTLDGVGVVDRHIGVVEGKLAHLFAAAFGAVQVGGGRKDLLGVEHGNGL</sequence>
<dbReference type="AlphaFoldDB" id="A0A120G8Z1"/>
<dbReference type="PATRIC" id="fig|294.194.peg.805"/>
<organism evidence="1 2">
    <name type="scientific">Pseudomonas fluorescens</name>
    <dbReference type="NCBI Taxonomy" id="294"/>
    <lineage>
        <taxon>Bacteria</taxon>
        <taxon>Pseudomonadati</taxon>
        <taxon>Pseudomonadota</taxon>
        <taxon>Gammaproteobacteria</taxon>
        <taxon>Pseudomonadales</taxon>
        <taxon>Pseudomonadaceae</taxon>
        <taxon>Pseudomonas</taxon>
    </lineage>
</organism>
<accession>A0A120G8Z1</accession>
<dbReference type="Proteomes" id="UP000061348">
    <property type="component" value="Unassembled WGS sequence"/>
</dbReference>
<proteinExistence type="predicted"/>
<reference evidence="1 2" key="1">
    <citation type="submission" date="2015-05" db="EMBL/GenBank/DDBJ databases">
        <title>A genomic and transcriptomic approach to investigate the blue pigment phenotype in Pseudomonas fluorescens.</title>
        <authorList>
            <person name="Andreani N.A."/>
            <person name="Cardazzo B."/>
        </authorList>
    </citation>
    <scope>NUCLEOTIDE SEQUENCE [LARGE SCALE GENOMIC DNA]</scope>
    <source>
        <strain evidence="1 2">Ps_22</strain>
    </source>
</reference>
<name>A0A120G8Z1_PSEFL</name>
<dbReference type="EMBL" id="LCYA01000029">
    <property type="protein sequence ID" value="KWV89594.1"/>
    <property type="molecule type" value="Genomic_DNA"/>
</dbReference>
<gene>
    <name evidence="1" type="ORF">PFLmoz3_00707</name>
</gene>
<protein>
    <submittedName>
        <fullName evidence="1">Uncharacterized protein</fullName>
    </submittedName>
</protein>
<comment type="caution">
    <text evidence="1">The sequence shown here is derived from an EMBL/GenBank/DDBJ whole genome shotgun (WGS) entry which is preliminary data.</text>
</comment>